<evidence type="ECO:0000256" key="5">
    <source>
        <dbReference type="ARBA" id="ARBA00022801"/>
    </source>
</evidence>
<dbReference type="RefSeq" id="WP_319833072.1">
    <property type="nucleotide sequence ID" value="NZ_CP138858.1"/>
</dbReference>
<dbReference type="InterPro" id="IPR017853">
    <property type="entry name" value="GH"/>
</dbReference>
<comment type="function">
    <text evidence="1">Alpha-L-fucosidase is responsible for hydrolyzing the alpha-1,6-linked fucose joined to the reducing-end N-acetylglucosamine of the carbohydrate moieties of glycoproteins.</text>
</comment>
<dbReference type="InterPro" id="IPR057739">
    <property type="entry name" value="Glyco_hydro_29_N"/>
</dbReference>
<dbReference type="SUPFAM" id="SSF51445">
    <property type="entry name" value="(Trans)glycosidases"/>
    <property type="match status" value="1"/>
</dbReference>
<dbReference type="PRINTS" id="PR00741">
    <property type="entry name" value="GLHYDRLASE29"/>
</dbReference>
<dbReference type="Pfam" id="PF01120">
    <property type="entry name" value="Alpha_L_fucos"/>
    <property type="match status" value="1"/>
</dbReference>
<dbReference type="SMART" id="SM00812">
    <property type="entry name" value="Alpha_L_fucos"/>
    <property type="match status" value="1"/>
</dbReference>
<evidence type="ECO:0000313" key="9">
    <source>
        <dbReference type="EMBL" id="WPJ96209.1"/>
    </source>
</evidence>
<evidence type="ECO:0000256" key="2">
    <source>
        <dbReference type="ARBA" id="ARBA00007951"/>
    </source>
</evidence>
<dbReference type="PANTHER" id="PTHR10030">
    <property type="entry name" value="ALPHA-L-FUCOSIDASE"/>
    <property type="match status" value="1"/>
</dbReference>
<feature type="chain" id="PRO_5047195882" description="alpha-L-fucosidase" evidence="7">
    <location>
        <begin position="27"/>
        <end position="596"/>
    </location>
</feature>
<evidence type="ECO:0000256" key="1">
    <source>
        <dbReference type="ARBA" id="ARBA00004071"/>
    </source>
</evidence>
<evidence type="ECO:0000313" key="10">
    <source>
        <dbReference type="Proteomes" id="UP001324993"/>
    </source>
</evidence>
<dbReference type="EMBL" id="CP138858">
    <property type="protein sequence ID" value="WPJ96209.1"/>
    <property type="molecule type" value="Genomic_DNA"/>
</dbReference>
<protein>
    <recommendedName>
        <fullName evidence="3">alpha-L-fucosidase</fullName>
        <ecNumber evidence="3">3.2.1.51</ecNumber>
    </recommendedName>
</protein>
<evidence type="ECO:0000256" key="4">
    <source>
        <dbReference type="ARBA" id="ARBA00022729"/>
    </source>
</evidence>
<proteinExistence type="inferred from homology"/>
<keyword evidence="10" id="KW-1185">Reference proteome</keyword>
<organism evidence="9 10">
    <name type="scientific">Coraliomargarita algicola</name>
    <dbReference type="NCBI Taxonomy" id="3092156"/>
    <lineage>
        <taxon>Bacteria</taxon>
        <taxon>Pseudomonadati</taxon>
        <taxon>Verrucomicrobiota</taxon>
        <taxon>Opitutia</taxon>
        <taxon>Puniceicoccales</taxon>
        <taxon>Coraliomargaritaceae</taxon>
        <taxon>Coraliomargarita</taxon>
    </lineage>
</organism>
<evidence type="ECO:0000256" key="3">
    <source>
        <dbReference type="ARBA" id="ARBA00012662"/>
    </source>
</evidence>
<reference evidence="9 10" key="1">
    <citation type="submission" date="2023-11" db="EMBL/GenBank/DDBJ databases">
        <title>Coraliomargarita sp. nov., isolated from marine algae.</title>
        <authorList>
            <person name="Lee J.K."/>
            <person name="Baek J.H."/>
            <person name="Kim J.M."/>
            <person name="Choi D.G."/>
            <person name="Jeon C.O."/>
        </authorList>
    </citation>
    <scope>NUCLEOTIDE SEQUENCE [LARGE SCALE GENOMIC DNA]</scope>
    <source>
        <strain evidence="9 10">J2-16</strain>
    </source>
</reference>
<feature type="signal peptide" evidence="7">
    <location>
        <begin position="1"/>
        <end position="26"/>
    </location>
</feature>
<sequence>MLISTTLKTTALSLSLSLIAATLATAETSMDEMWGDSVVKLRAQDAERGQLFNDGNYAMFVHWGLYSTLANKVDGKTYYGIGEWIMNPRMADIPVEAYMQLPASFNPTEFDAKALVQLAKDAGMKYIVITAKHHEGFAMYDSACSDFDIVDATPYGQDPLKALSLACEEAGIGLGVYYSHFQDWTAPGGGRGPKVDAEGNAVSFEDYFVNKCLPQIDELTSNYGPLELIWFDTPASISKEHVEQLIAVVRKNQPKALINGRAGHGLGDYQGLGDMEVPLRNVPGMWESVDTINDSWAYAWYDENWKSPKEILRRLIGTVARGGTYMLNVGPRGDGSVPERSARTLRSSGEWIQEYPQVVYDVDASPWEHALPWGDATVKGNKLLLSVFEWPDSGTLYVPGLLTEVKGARLLNGAANEAISFAREGNTLLLDLPAQAPDSLVSVIELELASTPKADPTWALDPTTKTTIEAEFCSTEGATLSNIRWMEKFGEWKHMKQVTDWKPGSAATWEVDVLVPGDYQVDLSYKGEDRLVWEVEVEGGEKIRNQQASSEIYQAHPMGWLHFPEAGRYRIHVRLLEGDVKSSSLSAIHFGLVLAD</sequence>
<keyword evidence="4 7" id="KW-0732">Signal</keyword>
<comment type="similarity">
    <text evidence="2">Belongs to the glycosyl hydrolase 29 family.</text>
</comment>
<dbReference type="PANTHER" id="PTHR10030:SF37">
    <property type="entry name" value="ALPHA-L-FUCOSIDASE-RELATED"/>
    <property type="match status" value="1"/>
</dbReference>
<keyword evidence="6" id="KW-0326">Glycosidase</keyword>
<keyword evidence="5" id="KW-0378">Hydrolase</keyword>
<evidence type="ECO:0000256" key="7">
    <source>
        <dbReference type="SAM" id="SignalP"/>
    </source>
</evidence>
<evidence type="ECO:0000259" key="8">
    <source>
        <dbReference type="Pfam" id="PF01120"/>
    </source>
</evidence>
<evidence type="ECO:0000256" key="6">
    <source>
        <dbReference type="ARBA" id="ARBA00023295"/>
    </source>
</evidence>
<dbReference type="InterPro" id="IPR000933">
    <property type="entry name" value="Glyco_hydro_29"/>
</dbReference>
<feature type="domain" description="Glycoside hydrolase family 29 N-terminal" evidence="8">
    <location>
        <begin position="47"/>
        <end position="355"/>
    </location>
</feature>
<name>A0ABZ0RJ32_9BACT</name>
<accession>A0ABZ0RJ32</accession>
<dbReference type="Proteomes" id="UP001324993">
    <property type="component" value="Chromosome"/>
</dbReference>
<dbReference type="InterPro" id="IPR016286">
    <property type="entry name" value="FUC_metazoa-typ"/>
</dbReference>
<dbReference type="Gene3D" id="3.20.20.80">
    <property type="entry name" value="Glycosidases"/>
    <property type="match status" value="1"/>
</dbReference>
<dbReference type="EC" id="3.2.1.51" evidence="3"/>
<gene>
    <name evidence="9" type="ORF">SH580_00650</name>
</gene>